<evidence type="ECO:0000259" key="7">
    <source>
        <dbReference type="Pfam" id="PF08281"/>
    </source>
</evidence>
<keyword evidence="9" id="KW-1185">Reference proteome</keyword>
<dbReference type="SUPFAM" id="SSF88659">
    <property type="entry name" value="Sigma3 and sigma4 domains of RNA polymerase sigma factors"/>
    <property type="match status" value="1"/>
</dbReference>
<dbReference type="Pfam" id="PF04542">
    <property type="entry name" value="Sigma70_r2"/>
    <property type="match status" value="1"/>
</dbReference>
<dbReference type="Gene3D" id="1.10.10.10">
    <property type="entry name" value="Winged helix-like DNA-binding domain superfamily/Winged helix DNA-binding domain"/>
    <property type="match status" value="1"/>
</dbReference>
<dbReference type="EMBL" id="JAMQJZ010000003">
    <property type="protein sequence ID" value="MDC3419956.1"/>
    <property type="molecule type" value="Genomic_DNA"/>
</dbReference>
<dbReference type="Proteomes" id="UP001145072">
    <property type="component" value="Unassembled WGS sequence"/>
</dbReference>
<gene>
    <name evidence="8" type="ORF">NC661_06180</name>
</gene>
<dbReference type="AlphaFoldDB" id="A0A9X3WMF3"/>
<comment type="caution">
    <text evidence="8">The sequence shown here is derived from an EMBL/GenBank/DDBJ whole genome shotgun (WGS) entry which is preliminary data.</text>
</comment>
<name>A0A9X3WMF3_9BACI</name>
<evidence type="ECO:0000256" key="5">
    <source>
        <dbReference type="ARBA" id="ARBA00023163"/>
    </source>
</evidence>
<comment type="similarity">
    <text evidence="1">Belongs to the sigma-70 factor family. ECF subfamily.</text>
</comment>
<dbReference type="CDD" id="cd06171">
    <property type="entry name" value="Sigma70_r4"/>
    <property type="match status" value="1"/>
</dbReference>
<reference evidence="8" key="1">
    <citation type="submission" date="2022-06" db="EMBL/GenBank/DDBJ databases">
        <title>Aquibacillus sp. a new bacterium isolated from soil saline samples.</title>
        <authorList>
            <person name="Galisteo C."/>
            <person name="De La Haba R."/>
            <person name="Sanchez-Porro C."/>
            <person name="Ventosa A."/>
        </authorList>
    </citation>
    <scope>NUCLEOTIDE SEQUENCE</scope>
    <source>
        <strain evidence="8">JCM 12387</strain>
    </source>
</reference>
<keyword evidence="2" id="KW-0805">Transcription regulation</keyword>
<dbReference type="GO" id="GO:0016987">
    <property type="term" value="F:sigma factor activity"/>
    <property type="evidence" value="ECO:0007669"/>
    <property type="project" value="UniProtKB-KW"/>
</dbReference>
<dbReference type="RefSeq" id="WP_259870579.1">
    <property type="nucleotide sequence ID" value="NZ_JAMQJZ010000003.1"/>
</dbReference>
<dbReference type="InterPro" id="IPR039425">
    <property type="entry name" value="RNA_pol_sigma-70-like"/>
</dbReference>
<accession>A0A9X3WMF3</accession>
<dbReference type="PANTHER" id="PTHR43133">
    <property type="entry name" value="RNA POLYMERASE ECF-TYPE SIGMA FACTO"/>
    <property type="match status" value="1"/>
</dbReference>
<dbReference type="Pfam" id="PF08281">
    <property type="entry name" value="Sigma70_r4_2"/>
    <property type="match status" value="1"/>
</dbReference>
<dbReference type="InterPro" id="IPR036388">
    <property type="entry name" value="WH-like_DNA-bd_sf"/>
</dbReference>
<dbReference type="GO" id="GO:0006352">
    <property type="term" value="P:DNA-templated transcription initiation"/>
    <property type="evidence" value="ECO:0007669"/>
    <property type="project" value="InterPro"/>
</dbReference>
<proteinExistence type="inferred from homology"/>
<evidence type="ECO:0000313" key="8">
    <source>
        <dbReference type="EMBL" id="MDC3419956.1"/>
    </source>
</evidence>
<dbReference type="SUPFAM" id="SSF88946">
    <property type="entry name" value="Sigma2 domain of RNA polymerase sigma factors"/>
    <property type="match status" value="1"/>
</dbReference>
<dbReference type="InterPro" id="IPR013324">
    <property type="entry name" value="RNA_pol_sigma_r3/r4-like"/>
</dbReference>
<dbReference type="NCBIfam" id="TIGR02937">
    <property type="entry name" value="sigma70-ECF"/>
    <property type="match status" value="1"/>
</dbReference>
<feature type="domain" description="RNA polymerase sigma factor 70 region 4 type 2" evidence="7">
    <location>
        <begin position="111"/>
        <end position="163"/>
    </location>
</feature>
<protein>
    <submittedName>
        <fullName evidence="8">RNA polymerase sigma factor</fullName>
    </submittedName>
</protein>
<dbReference type="InterPro" id="IPR007627">
    <property type="entry name" value="RNA_pol_sigma70_r2"/>
</dbReference>
<dbReference type="Gene3D" id="1.10.1740.10">
    <property type="match status" value="1"/>
</dbReference>
<organism evidence="8 9">
    <name type="scientific">Aquibacillus koreensis</name>
    <dbReference type="NCBI Taxonomy" id="279446"/>
    <lineage>
        <taxon>Bacteria</taxon>
        <taxon>Bacillati</taxon>
        <taxon>Bacillota</taxon>
        <taxon>Bacilli</taxon>
        <taxon>Bacillales</taxon>
        <taxon>Bacillaceae</taxon>
        <taxon>Aquibacillus</taxon>
    </lineage>
</organism>
<dbReference type="InterPro" id="IPR013325">
    <property type="entry name" value="RNA_pol_sigma_r2"/>
</dbReference>
<keyword evidence="5" id="KW-0804">Transcription</keyword>
<evidence type="ECO:0000256" key="4">
    <source>
        <dbReference type="ARBA" id="ARBA00023125"/>
    </source>
</evidence>
<evidence type="ECO:0000313" key="9">
    <source>
        <dbReference type="Proteomes" id="UP001145072"/>
    </source>
</evidence>
<evidence type="ECO:0000259" key="6">
    <source>
        <dbReference type="Pfam" id="PF04542"/>
    </source>
</evidence>
<sequence length="278" mass="31956">MRPLVNQTLNDQLRAFDFESRIESYMVPLRRYCESLGKTSWDGEDLMQETLTKAYKSWVKNPTDISKAYLFRIASNTWIDQHRKCHIDEELKEDVAKMKQQDDDHADATYQMVETLLEKLTAKQRVSLLLIEGFDFSAKEVGEMIEESEGSVKASLHRARKKLRGLKGTVFKESFFQEEEKVIPYVTAIQESNVGAIVRLYQNETCTPSMNAKAFVTNISKVEHRSTGIVGVGTSYAIMTVRQKNGTLLFIPIYRPELTTYLKTKMLDDEDRFLPISA</sequence>
<feature type="domain" description="RNA polymerase sigma-70 region 2" evidence="6">
    <location>
        <begin position="22"/>
        <end position="84"/>
    </location>
</feature>
<dbReference type="InterPro" id="IPR014284">
    <property type="entry name" value="RNA_pol_sigma-70_dom"/>
</dbReference>
<dbReference type="PANTHER" id="PTHR43133:SF8">
    <property type="entry name" value="RNA POLYMERASE SIGMA FACTOR HI_1459-RELATED"/>
    <property type="match status" value="1"/>
</dbReference>
<dbReference type="InterPro" id="IPR013249">
    <property type="entry name" value="RNA_pol_sigma70_r4_t2"/>
</dbReference>
<evidence type="ECO:0000256" key="2">
    <source>
        <dbReference type="ARBA" id="ARBA00023015"/>
    </source>
</evidence>
<keyword evidence="4" id="KW-0238">DNA-binding</keyword>
<evidence type="ECO:0000256" key="1">
    <source>
        <dbReference type="ARBA" id="ARBA00010641"/>
    </source>
</evidence>
<evidence type="ECO:0000256" key="3">
    <source>
        <dbReference type="ARBA" id="ARBA00023082"/>
    </source>
</evidence>
<keyword evidence="3" id="KW-0731">Sigma factor</keyword>
<dbReference type="GO" id="GO:0003677">
    <property type="term" value="F:DNA binding"/>
    <property type="evidence" value="ECO:0007669"/>
    <property type="project" value="UniProtKB-KW"/>
</dbReference>